<dbReference type="AlphaFoldDB" id="A0AA43RNI6"/>
<gene>
    <name evidence="4" type="ORF">Q4F26_00760</name>
</gene>
<evidence type="ECO:0000313" key="4">
    <source>
        <dbReference type="EMBL" id="MDO5456850.1"/>
    </source>
</evidence>
<feature type="domain" description="DnaD N-terminal" evidence="3">
    <location>
        <begin position="18"/>
        <end position="117"/>
    </location>
</feature>
<dbReference type="Pfam" id="PF07261">
    <property type="entry name" value="DnaB_2"/>
    <property type="match status" value="1"/>
</dbReference>
<dbReference type="InterPro" id="IPR036388">
    <property type="entry name" value="WH-like_DNA-bd_sf"/>
</dbReference>
<dbReference type="NCBIfam" id="TIGR01446">
    <property type="entry name" value="DnaD_dom"/>
    <property type="match status" value="1"/>
</dbReference>
<dbReference type="InterPro" id="IPR034829">
    <property type="entry name" value="DnaD-like_sf"/>
</dbReference>
<evidence type="ECO:0000259" key="2">
    <source>
        <dbReference type="Pfam" id="PF07261"/>
    </source>
</evidence>
<accession>A0AA43RNI6</accession>
<protein>
    <submittedName>
        <fullName evidence="4">DnaD domain-containing protein</fullName>
    </submittedName>
</protein>
<reference evidence="4" key="1">
    <citation type="submission" date="2023-07" db="EMBL/GenBank/DDBJ databases">
        <title>Between Cages and Wild: Unraveling the Impact of Captivity on Animal Microbiomes and Antimicrobial Resistance.</title>
        <authorList>
            <person name="Schmartz G.P."/>
            <person name="Rehner J."/>
            <person name="Schuff M.J."/>
            <person name="Becker S.L."/>
            <person name="Kravczyk M."/>
            <person name="Gurevich A."/>
            <person name="Francke R."/>
            <person name="Mueller R."/>
            <person name="Keller V."/>
            <person name="Keller A."/>
        </authorList>
    </citation>
    <scope>NUCLEOTIDE SEQUENCE</scope>
    <source>
        <strain evidence="4">S39M_St_73</strain>
    </source>
</reference>
<dbReference type="InterPro" id="IPR006343">
    <property type="entry name" value="DnaB/C_C"/>
</dbReference>
<dbReference type="PANTHER" id="PTHR37293">
    <property type="entry name" value="PHAGE REPLICATION PROTEIN-RELATED"/>
    <property type="match status" value="1"/>
</dbReference>
<dbReference type="Pfam" id="PF21984">
    <property type="entry name" value="DnaD_N"/>
    <property type="match status" value="1"/>
</dbReference>
<name>A0AA43RNI6_9LACT</name>
<feature type="domain" description="DnaB/C C-terminal" evidence="2">
    <location>
        <begin position="130"/>
        <end position="202"/>
    </location>
</feature>
<dbReference type="Gene3D" id="1.10.10.630">
    <property type="entry name" value="DnaD domain-like"/>
    <property type="match status" value="1"/>
</dbReference>
<proteinExistence type="inferred from homology"/>
<organism evidence="4 5">
    <name type="scientific">Atopococcus tabaci</name>
    <dbReference type="NCBI Taxonomy" id="269774"/>
    <lineage>
        <taxon>Bacteria</taxon>
        <taxon>Bacillati</taxon>
        <taxon>Bacillota</taxon>
        <taxon>Bacilli</taxon>
        <taxon>Lactobacillales</taxon>
        <taxon>Carnobacteriaceae</taxon>
        <taxon>Atopococcus</taxon>
    </lineage>
</organism>
<dbReference type="Proteomes" id="UP001171751">
    <property type="component" value="Unassembled WGS sequence"/>
</dbReference>
<comment type="similarity">
    <text evidence="1">Belongs to the DnaB/DnaD family.</text>
</comment>
<dbReference type="InterPro" id="IPR053843">
    <property type="entry name" value="DnaD_N"/>
</dbReference>
<keyword evidence="5" id="KW-1185">Reference proteome</keyword>
<evidence type="ECO:0000256" key="1">
    <source>
        <dbReference type="ARBA" id="ARBA00093462"/>
    </source>
</evidence>
<dbReference type="Gene3D" id="1.10.10.10">
    <property type="entry name" value="Winged helix-like DNA-binding domain superfamily/Winged helix DNA-binding domain"/>
    <property type="match status" value="1"/>
</dbReference>
<dbReference type="EMBL" id="JAUNQW010000002">
    <property type="protein sequence ID" value="MDO5456850.1"/>
    <property type="molecule type" value="Genomic_DNA"/>
</dbReference>
<dbReference type="InterPro" id="IPR053162">
    <property type="entry name" value="DnaD"/>
</dbReference>
<sequence length="239" mass="28338">MTLDFFLKWQADGNVSLPNALLDNYRELQIDHEELVLIIQIKRYIDAGINFPTVTSLAQVMDESEEQIYNSIHGLIQKKILSIKQSKNKNERSHDHYSLDLLWEKLYHHLLQKHQNKQRNQDITEASDLIQIFESEFGRPLTPMEIEKLGAWINQDRYSPQLIEIALKEAVLNQVYNFNYIDRILRNWEKKNIKTAQDVKREQEKFNNYQSKKNNKGQDAAIQKEVPIFNWLDGEKNKK</sequence>
<comment type="caution">
    <text evidence="4">The sequence shown here is derived from an EMBL/GenBank/DDBJ whole genome shotgun (WGS) entry which is preliminary data.</text>
</comment>
<evidence type="ECO:0000313" key="5">
    <source>
        <dbReference type="Proteomes" id="UP001171751"/>
    </source>
</evidence>
<dbReference type="SUPFAM" id="SSF158499">
    <property type="entry name" value="DnaD domain-like"/>
    <property type="match status" value="1"/>
</dbReference>
<dbReference type="PANTHER" id="PTHR37293:SF6">
    <property type="entry name" value="DNA REPLICATION PROTEIN DNAD"/>
    <property type="match status" value="1"/>
</dbReference>
<evidence type="ECO:0000259" key="3">
    <source>
        <dbReference type="Pfam" id="PF21984"/>
    </source>
</evidence>